<dbReference type="PROSITE" id="PS50850">
    <property type="entry name" value="MFS"/>
    <property type="match status" value="1"/>
</dbReference>
<evidence type="ECO:0000256" key="5">
    <source>
        <dbReference type="ARBA" id="ARBA00022989"/>
    </source>
</evidence>
<dbReference type="InterPro" id="IPR020846">
    <property type="entry name" value="MFS_dom"/>
</dbReference>
<gene>
    <name evidence="9" type="ORF">FHP24_28260</name>
</gene>
<comment type="caution">
    <text evidence="9">The sequence shown here is derived from an EMBL/GenBank/DDBJ whole genome shotgun (WGS) entry which is preliminary data.</text>
</comment>
<feature type="transmembrane region" description="Helical" evidence="7">
    <location>
        <begin position="21"/>
        <end position="44"/>
    </location>
</feature>
<dbReference type="AlphaFoldDB" id="A0A5C4X8D5"/>
<dbReference type="GO" id="GO:0005886">
    <property type="term" value="C:plasma membrane"/>
    <property type="evidence" value="ECO:0007669"/>
    <property type="project" value="UniProtKB-SubCell"/>
</dbReference>
<keyword evidence="2" id="KW-0813">Transport</keyword>
<dbReference type="PANTHER" id="PTHR42718:SF46">
    <property type="entry name" value="BLR6921 PROTEIN"/>
    <property type="match status" value="1"/>
</dbReference>
<feature type="transmembrane region" description="Helical" evidence="7">
    <location>
        <begin position="433"/>
        <end position="454"/>
    </location>
</feature>
<comment type="subcellular location">
    <subcellularLocation>
        <location evidence="1">Cell membrane</location>
        <topology evidence="1">Multi-pass membrane protein</topology>
    </subcellularLocation>
</comment>
<dbReference type="PANTHER" id="PTHR42718">
    <property type="entry name" value="MAJOR FACILITATOR SUPERFAMILY MULTIDRUG TRANSPORTER MFSC"/>
    <property type="match status" value="1"/>
</dbReference>
<feature type="transmembrane region" description="Helical" evidence="7">
    <location>
        <begin position="404"/>
        <end position="427"/>
    </location>
</feature>
<proteinExistence type="predicted"/>
<feature type="transmembrane region" description="Helical" evidence="7">
    <location>
        <begin position="203"/>
        <end position="222"/>
    </location>
</feature>
<accession>A0A5C4X8D5</accession>
<dbReference type="InterPro" id="IPR011701">
    <property type="entry name" value="MFS"/>
</dbReference>
<dbReference type="Pfam" id="PF07690">
    <property type="entry name" value="MFS_1"/>
    <property type="match status" value="1"/>
</dbReference>
<dbReference type="EMBL" id="VDMN01000014">
    <property type="protein sequence ID" value="TNM59608.1"/>
    <property type="molecule type" value="Genomic_DNA"/>
</dbReference>
<dbReference type="Gene3D" id="1.20.1720.10">
    <property type="entry name" value="Multidrug resistance protein D"/>
    <property type="match status" value="1"/>
</dbReference>
<evidence type="ECO:0000256" key="2">
    <source>
        <dbReference type="ARBA" id="ARBA00022448"/>
    </source>
</evidence>
<reference evidence="9 10" key="1">
    <citation type="submission" date="2019-06" db="EMBL/GenBank/DDBJ databases">
        <title>The draft genome of Rhizobium smilacinae PTYR-5.</title>
        <authorList>
            <person name="Liu L."/>
            <person name="Li L."/>
            <person name="Zhang X."/>
        </authorList>
    </citation>
    <scope>NUCLEOTIDE SEQUENCE [LARGE SCALE GENOMIC DNA]</scope>
    <source>
        <strain evidence="9 10">PTYR-5</strain>
    </source>
</reference>
<evidence type="ECO:0000256" key="6">
    <source>
        <dbReference type="ARBA" id="ARBA00023136"/>
    </source>
</evidence>
<evidence type="ECO:0000313" key="9">
    <source>
        <dbReference type="EMBL" id="TNM59608.1"/>
    </source>
</evidence>
<dbReference type="Gene3D" id="1.20.1250.20">
    <property type="entry name" value="MFS general substrate transporter like domains"/>
    <property type="match status" value="1"/>
</dbReference>
<dbReference type="SUPFAM" id="SSF103473">
    <property type="entry name" value="MFS general substrate transporter"/>
    <property type="match status" value="1"/>
</dbReference>
<evidence type="ECO:0000259" key="8">
    <source>
        <dbReference type="PROSITE" id="PS50850"/>
    </source>
</evidence>
<feature type="transmembrane region" description="Helical" evidence="7">
    <location>
        <begin position="333"/>
        <end position="356"/>
    </location>
</feature>
<feature type="transmembrane region" description="Helical" evidence="7">
    <location>
        <begin position="272"/>
        <end position="293"/>
    </location>
</feature>
<feature type="domain" description="Major facilitator superfamily (MFS) profile" evidence="8">
    <location>
        <begin position="18"/>
        <end position="460"/>
    </location>
</feature>
<keyword evidence="5 7" id="KW-1133">Transmembrane helix</keyword>
<feature type="transmembrane region" description="Helical" evidence="7">
    <location>
        <begin position="56"/>
        <end position="75"/>
    </location>
</feature>
<keyword evidence="4 7" id="KW-0812">Transmembrane</keyword>
<feature type="transmembrane region" description="Helical" evidence="7">
    <location>
        <begin position="142"/>
        <end position="164"/>
    </location>
</feature>
<keyword evidence="3" id="KW-1003">Cell membrane</keyword>
<dbReference type="GO" id="GO:0022857">
    <property type="term" value="F:transmembrane transporter activity"/>
    <property type="evidence" value="ECO:0007669"/>
    <property type="project" value="InterPro"/>
</dbReference>
<protein>
    <submittedName>
        <fullName evidence="9">MFS transporter</fullName>
    </submittedName>
</protein>
<feature type="transmembrane region" description="Helical" evidence="7">
    <location>
        <begin position="109"/>
        <end position="130"/>
    </location>
</feature>
<feature type="transmembrane region" description="Helical" evidence="7">
    <location>
        <begin position="84"/>
        <end position="103"/>
    </location>
</feature>
<dbReference type="PRINTS" id="PR01036">
    <property type="entry name" value="TCRTETB"/>
</dbReference>
<dbReference type="InterPro" id="IPR036259">
    <property type="entry name" value="MFS_trans_sf"/>
</dbReference>
<dbReference type="OrthoDB" id="9812221at2"/>
<evidence type="ECO:0000256" key="3">
    <source>
        <dbReference type="ARBA" id="ARBA00022475"/>
    </source>
</evidence>
<evidence type="ECO:0000256" key="7">
    <source>
        <dbReference type="SAM" id="Phobius"/>
    </source>
</evidence>
<name>A0A5C4X8D5_9HYPH</name>
<evidence type="ECO:0000256" key="4">
    <source>
        <dbReference type="ARBA" id="ARBA00022692"/>
    </source>
</evidence>
<feature type="transmembrane region" description="Helical" evidence="7">
    <location>
        <begin position="170"/>
        <end position="191"/>
    </location>
</feature>
<organism evidence="9 10">
    <name type="scientific">Aliirhizobium smilacinae</name>
    <dbReference type="NCBI Taxonomy" id="1395944"/>
    <lineage>
        <taxon>Bacteria</taxon>
        <taxon>Pseudomonadati</taxon>
        <taxon>Pseudomonadota</taxon>
        <taxon>Alphaproteobacteria</taxon>
        <taxon>Hyphomicrobiales</taxon>
        <taxon>Rhizobiaceae</taxon>
        <taxon>Aliirhizobium</taxon>
    </lineage>
</organism>
<keyword evidence="10" id="KW-1185">Reference proteome</keyword>
<feature type="transmembrane region" description="Helical" evidence="7">
    <location>
        <begin position="362"/>
        <end position="383"/>
    </location>
</feature>
<evidence type="ECO:0000313" key="10">
    <source>
        <dbReference type="Proteomes" id="UP000311605"/>
    </source>
</evidence>
<evidence type="ECO:0000256" key="1">
    <source>
        <dbReference type="ARBA" id="ARBA00004651"/>
    </source>
</evidence>
<sequence>MTISLDNAAKQTSRRWIIPMIVALAFFIEQFDTAALIISVPVIAADLGVEPLRLSLLVTAYVTSVVLFMPASGWLSNRFGVRRIFLAALSIYVGGSIGCSLSSNFEMLIAFRIVQGMGGAMMTPVGRLIMLRSFGRHELIAAMGLMTAPVLFGPLLGPLIGGLISSHADWRWLFLVNVPVVLCGLLATVMIVPTDIPTSRTRFDLRGFLLLSPGIVLLQFAIEMLKSPGVWRSMAALPAGLALTLILGYWLHASKRHTAALLDIGLLRSQSFRAGSIVGGLSRMGFNATPFLLPLYLHFVLGYGPGISGTIVAMAIVGSLAAKPFNGWLVRNLGFRTTLAGSAVLGSLLIGALALYGSEVPLWLLAIHIITIGATQTIQYNTLNIISYIDVTPERLGAASSLGGIIQQLSMGMAVSWCAAVLGILGGGSLAPWHFRTVFVIAALLPLLATFGFLRLSQARSGPADRSRSELPHTDD</sequence>
<keyword evidence="6 7" id="KW-0472">Membrane</keyword>
<feature type="transmembrane region" description="Helical" evidence="7">
    <location>
        <begin position="299"/>
        <end position="321"/>
    </location>
</feature>
<feature type="transmembrane region" description="Helical" evidence="7">
    <location>
        <begin position="234"/>
        <end position="251"/>
    </location>
</feature>
<dbReference type="Proteomes" id="UP000311605">
    <property type="component" value="Unassembled WGS sequence"/>
</dbReference>